<accession>A0A2I0IPY9</accession>
<gene>
    <name evidence="1" type="ORF">CRG98_033790</name>
</gene>
<protein>
    <submittedName>
        <fullName evidence="1">Uncharacterized protein</fullName>
    </submittedName>
</protein>
<dbReference type="EMBL" id="PGOL01002697">
    <property type="protein sequence ID" value="PKI45783.1"/>
    <property type="molecule type" value="Genomic_DNA"/>
</dbReference>
<evidence type="ECO:0000313" key="1">
    <source>
        <dbReference type="EMBL" id="PKI45783.1"/>
    </source>
</evidence>
<proteinExistence type="predicted"/>
<evidence type="ECO:0000313" key="2">
    <source>
        <dbReference type="Proteomes" id="UP000233551"/>
    </source>
</evidence>
<organism evidence="1 2">
    <name type="scientific">Punica granatum</name>
    <name type="common">Pomegranate</name>
    <dbReference type="NCBI Taxonomy" id="22663"/>
    <lineage>
        <taxon>Eukaryota</taxon>
        <taxon>Viridiplantae</taxon>
        <taxon>Streptophyta</taxon>
        <taxon>Embryophyta</taxon>
        <taxon>Tracheophyta</taxon>
        <taxon>Spermatophyta</taxon>
        <taxon>Magnoliopsida</taxon>
        <taxon>eudicotyledons</taxon>
        <taxon>Gunneridae</taxon>
        <taxon>Pentapetalae</taxon>
        <taxon>rosids</taxon>
        <taxon>malvids</taxon>
        <taxon>Myrtales</taxon>
        <taxon>Lythraceae</taxon>
        <taxon>Punica</taxon>
    </lineage>
</organism>
<comment type="caution">
    <text evidence="1">The sequence shown here is derived from an EMBL/GenBank/DDBJ whole genome shotgun (WGS) entry which is preliminary data.</text>
</comment>
<sequence>MRDGTVRSRIGPLVDRVWAVFACTDLNGSNRPDWEFLTQLGTGEKIGRFGWLGWLLGERSTVPDSRWLSTPKKIQEMAVVVVWFQSYRVDPYSPAKITENKARPGNRPDWAVFRSNVTMVAPDGILLQGWWLPTSKRPPEVTVVIVRRKESRVDPICKKNAKTVRKSDMTG</sequence>
<dbReference type="Proteomes" id="UP000233551">
    <property type="component" value="Unassembled WGS sequence"/>
</dbReference>
<keyword evidence="2" id="KW-1185">Reference proteome</keyword>
<reference evidence="1 2" key="1">
    <citation type="submission" date="2017-11" db="EMBL/GenBank/DDBJ databases">
        <title>De-novo sequencing of pomegranate (Punica granatum L.) genome.</title>
        <authorList>
            <person name="Akparov Z."/>
            <person name="Amiraslanov A."/>
            <person name="Hajiyeva S."/>
            <person name="Abbasov M."/>
            <person name="Kaur K."/>
            <person name="Hamwieh A."/>
            <person name="Solovyev V."/>
            <person name="Salamov A."/>
            <person name="Braich B."/>
            <person name="Kosarev P."/>
            <person name="Mahmoud A."/>
            <person name="Hajiyev E."/>
            <person name="Babayeva S."/>
            <person name="Izzatullayeva V."/>
            <person name="Mammadov A."/>
            <person name="Mammadov A."/>
            <person name="Sharifova S."/>
            <person name="Ojaghi J."/>
            <person name="Eynullazada K."/>
            <person name="Bayramov B."/>
            <person name="Abdulazimova A."/>
            <person name="Shahmuradov I."/>
        </authorList>
    </citation>
    <scope>NUCLEOTIDE SEQUENCE [LARGE SCALE GENOMIC DNA]</scope>
    <source>
        <strain evidence="2">cv. AG2017</strain>
        <tissue evidence="1">Leaf</tissue>
    </source>
</reference>
<dbReference type="AlphaFoldDB" id="A0A2I0IPY9"/>
<name>A0A2I0IPY9_PUNGR</name>